<protein>
    <submittedName>
        <fullName evidence="2">Alpha/beta hydrolase</fullName>
    </submittedName>
</protein>
<dbReference type="RefSeq" id="WP_218446102.1">
    <property type="nucleotide sequence ID" value="NZ_JAGSPA010000003.1"/>
</dbReference>
<dbReference type="Pfam" id="PF12697">
    <property type="entry name" value="Abhydrolase_6"/>
    <property type="match status" value="1"/>
</dbReference>
<evidence type="ECO:0000259" key="1">
    <source>
        <dbReference type="Pfam" id="PF12697"/>
    </source>
</evidence>
<dbReference type="InterPro" id="IPR000073">
    <property type="entry name" value="AB_hydrolase_1"/>
</dbReference>
<sequence>MTKPPLFFIHGMWSTPKVWDGMRAHFEARGHVVHVPHLPFHERDADNRRDDAPDRLLSTTGVQDYVDALIASARDVGEPPVIIGHSMGGMLAQKLAEAIGARGLILLSPAPTASTGSLAIAPLRTTFGLTSNVRGKWWKSPTMIDEERARWGIFNEVPAKETEEAIADLVWDSGRVLYQISMPWADKSKATHVDYEKLDMPALVVVGDVDRITPVATARATVRKLSGEVDYVELDGVGHWLFHDPVAGRVTSAMDNFLNMLGG</sequence>
<dbReference type="GO" id="GO:0016787">
    <property type="term" value="F:hydrolase activity"/>
    <property type="evidence" value="ECO:0007669"/>
    <property type="project" value="UniProtKB-KW"/>
</dbReference>
<reference evidence="2 3" key="1">
    <citation type="submission" date="2021-04" db="EMBL/GenBank/DDBJ databases">
        <authorList>
            <person name="Pira H."/>
            <person name="Risdian C."/>
            <person name="Wink J."/>
        </authorList>
    </citation>
    <scope>NUCLEOTIDE SEQUENCE [LARGE SCALE GENOMIC DNA]</scope>
    <source>
        <strain evidence="2 3">WHA3</strain>
    </source>
</reference>
<keyword evidence="3" id="KW-1185">Reference proteome</keyword>
<dbReference type="Proteomes" id="UP000722336">
    <property type="component" value="Unassembled WGS sequence"/>
</dbReference>
<evidence type="ECO:0000313" key="3">
    <source>
        <dbReference type="Proteomes" id="UP000722336"/>
    </source>
</evidence>
<feature type="domain" description="AB hydrolase-1" evidence="1">
    <location>
        <begin position="6"/>
        <end position="245"/>
    </location>
</feature>
<keyword evidence="2" id="KW-0378">Hydrolase</keyword>
<proteinExistence type="predicted"/>
<gene>
    <name evidence="2" type="ORF">KCG44_10835</name>
</gene>
<dbReference type="PANTHER" id="PTHR43194:SF2">
    <property type="entry name" value="PEROXISOMAL MEMBRANE PROTEIN LPX1"/>
    <property type="match status" value="1"/>
</dbReference>
<dbReference type="EMBL" id="JAGSPA010000003">
    <property type="protein sequence ID" value="MBV7257278.1"/>
    <property type="molecule type" value="Genomic_DNA"/>
</dbReference>
<name>A0ABS6SFT5_9SPHN</name>
<accession>A0ABS6SFT5</accession>
<evidence type="ECO:0000313" key="2">
    <source>
        <dbReference type="EMBL" id="MBV7257278.1"/>
    </source>
</evidence>
<dbReference type="InterPro" id="IPR050228">
    <property type="entry name" value="Carboxylesterase_BioH"/>
</dbReference>
<organism evidence="2 3">
    <name type="scientific">Pacificimonas pallii</name>
    <dbReference type="NCBI Taxonomy" id="2827236"/>
    <lineage>
        <taxon>Bacteria</taxon>
        <taxon>Pseudomonadati</taxon>
        <taxon>Pseudomonadota</taxon>
        <taxon>Alphaproteobacteria</taxon>
        <taxon>Sphingomonadales</taxon>
        <taxon>Sphingosinicellaceae</taxon>
        <taxon>Pacificimonas</taxon>
    </lineage>
</organism>
<dbReference type="PANTHER" id="PTHR43194">
    <property type="entry name" value="HYDROLASE ALPHA/BETA FOLD FAMILY"/>
    <property type="match status" value="1"/>
</dbReference>
<comment type="caution">
    <text evidence="2">The sequence shown here is derived from an EMBL/GenBank/DDBJ whole genome shotgun (WGS) entry which is preliminary data.</text>
</comment>